<protein>
    <submittedName>
        <fullName evidence="6">Uncharacterized protein</fullName>
    </submittedName>
</protein>
<dbReference type="Pfam" id="PF01228">
    <property type="entry name" value="Gly_radical"/>
    <property type="match status" value="1"/>
</dbReference>
<dbReference type="PANTHER" id="PTHR43641:SF2">
    <property type="entry name" value="DEHYDRATASE YBIW-RELATED"/>
    <property type="match status" value="1"/>
</dbReference>
<dbReference type="PANTHER" id="PTHR43641">
    <property type="entry name" value="FORMATE ACETYLTRANSFERASE 3-RELATED"/>
    <property type="match status" value="1"/>
</dbReference>
<dbReference type="AlphaFoldDB" id="A0A8J6M4Q5"/>
<name>A0A8J6M4Q5_9FIRM</name>
<evidence type="ECO:0000313" key="7">
    <source>
        <dbReference type="Proteomes" id="UP000661435"/>
    </source>
</evidence>
<sequence length="829" mass="92697">MKNKAILHATDEQKYFGQTTVYGCTDRVRKLMAQMHDAPYGVCLHRARCFTEVYQANEDEPPVMKKAMAVVKTLDTLPLLYNEGELIVGQRSTKLKSVPLHPEVETWWIMEEGGLKGLTTRKFSPCTSTPEEQREFEEEIAPYWEKRTLMAKFRKTCPQEIQDKIIGTNFGEVSFALAVYGTHVHLDWPEIIAKGTNAYKAYAQKKLDEHNYYDLEERGKELFYKAAILVLEAMERFSHRWAEFMREKAAVATDPTLKKEYEEIAAICDYVPHNAPRTFREALQAIWLVVCAFYNDSTGPLLAYGRMDQYLWPLYEKDIREGIMTRAEAMELLQLFYIKTNNIFLFADSDTAQHLAGNATFQNVLVGGCDQFGNDATNDLSYLIVEAHMDAHILQPSLCVRVNRKNPDQFLLKTLDCVAGGTGFPSYFNDDPCISVMTRYGNDLKAAYNYSCTGCEDIGRPGGFNWGPGQWVNFAAAAELALNNGIRHAGLPGRKGGERISVETGDPRQFKTFEDYMNAVKAHVAAQIDMVYIASQYIVATYQDYPLMVQSIFMNNCLQRGLPYHSGGARGSNTPGYSAVGMADVADACAAVKKLVFDDKVLTMDQLCTAIDANFEGYEDIRQMCLACPKWGNDDDYVDALEQEVIDYFTTYILQKPGVFCKYDPEQETASIRHKCGASTSPVSGNVPYGQGTWALASGRKAGEPLGDAAGAYMGMDINGPTAAVRSYGKIDNNTISGGSTINMYIQRENLATPEAKEKVLALLRGTFALGIEHIQFNVMDKKVLADAQKNPGKYPTLMVRVSGYSAYFVELDTSLQNAIMERTQHDIA</sequence>
<feature type="modified residue" description="Glycine radical" evidence="3">
    <location>
        <position position="804"/>
    </location>
</feature>
<dbReference type="PROSITE" id="PS51554">
    <property type="entry name" value="PFL"/>
    <property type="match status" value="1"/>
</dbReference>
<reference evidence="6" key="1">
    <citation type="submission" date="2020-08" db="EMBL/GenBank/DDBJ databases">
        <title>Genome public.</title>
        <authorList>
            <person name="Liu C."/>
            <person name="Sun Q."/>
        </authorList>
    </citation>
    <scope>NUCLEOTIDE SEQUENCE</scope>
    <source>
        <strain evidence="6">NSJ-51</strain>
    </source>
</reference>
<dbReference type="InterPro" id="IPR051215">
    <property type="entry name" value="GRE"/>
</dbReference>
<proteinExistence type="predicted"/>
<dbReference type="RefSeq" id="WP_186906812.1">
    <property type="nucleotide sequence ID" value="NZ_JACOPP010000003.1"/>
</dbReference>
<dbReference type="EMBL" id="JACOPP010000003">
    <property type="protein sequence ID" value="MBC5732917.1"/>
    <property type="molecule type" value="Genomic_DNA"/>
</dbReference>
<dbReference type="Pfam" id="PF02901">
    <property type="entry name" value="PFL-like"/>
    <property type="match status" value="1"/>
</dbReference>
<dbReference type="GO" id="GO:0005829">
    <property type="term" value="C:cytosol"/>
    <property type="evidence" value="ECO:0007669"/>
    <property type="project" value="TreeGrafter"/>
</dbReference>
<organism evidence="6 7">
    <name type="scientific">Lawsonibacter hominis</name>
    <dbReference type="NCBI Taxonomy" id="2763053"/>
    <lineage>
        <taxon>Bacteria</taxon>
        <taxon>Bacillati</taxon>
        <taxon>Bacillota</taxon>
        <taxon>Clostridia</taxon>
        <taxon>Eubacteriales</taxon>
        <taxon>Oscillospiraceae</taxon>
        <taxon>Lawsonibacter</taxon>
    </lineage>
</organism>
<evidence type="ECO:0000259" key="5">
    <source>
        <dbReference type="PROSITE" id="PS51554"/>
    </source>
</evidence>
<dbReference type="GO" id="GO:0016829">
    <property type="term" value="F:lyase activity"/>
    <property type="evidence" value="ECO:0007669"/>
    <property type="project" value="UniProtKB-KW"/>
</dbReference>
<dbReference type="Proteomes" id="UP000661435">
    <property type="component" value="Unassembled WGS sequence"/>
</dbReference>
<evidence type="ECO:0000256" key="3">
    <source>
        <dbReference type="PROSITE-ProRule" id="PRU00493"/>
    </source>
</evidence>
<evidence type="ECO:0000256" key="1">
    <source>
        <dbReference type="ARBA" id="ARBA00022818"/>
    </source>
</evidence>
<evidence type="ECO:0000259" key="4">
    <source>
        <dbReference type="PROSITE" id="PS51149"/>
    </source>
</evidence>
<dbReference type="SUPFAM" id="SSF51998">
    <property type="entry name" value="PFL-like glycyl radical enzymes"/>
    <property type="match status" value="1"/>
</dbReference>
<evidence type="ECO:0000256" key="2">
    <source>
        <dbReference type="ARBA" id="ARBA00023239"/>
    </source>
</evidence>
<evidence type="ECO:0000313" key="6">
    <source>
        <dbReference type="EMBL" id="MBC5732917.1"/>
    </source>
</evidence>
<feature type="domain" description="PFL" evidence="5">
    <location>
        <begin position="26"/>
        <end position="701"/>
    </location>
</feature>
<keyword evidence="1 3" id="KW-0556">Organic radical</keyword>
<comment type="caution">
    <text evidence="6">The sequence shown here is derived from an EMBL/GenBank/DDBJ whole genome shotgun (WGS) entry which is preliminary data.</text>
</comment>
<dbReference type="InterPro" id="IPR001150">
    <property type="entry name" value="Gly_radical"/>
</dbReference>
<keyword evidence="7" id="KW-1185">Reference proteome</keyword>
<dbReference type="Gene3D" id="3.20.70.20">
    <property type="match status" value="1"/>
</dbReference>
<gene>
    <name evidence="6" type="ORF">H8S57_04145</name>
</gene>
<dbReference type="InterPro" id="IPR004184">
    <property type="entry name" value="PFL_dom"/>
</dbReference>
<accession>A0A8J6M4Q5</accession>
<dbReference type="PROSITE" id="PS51149">
    <property type="entry name" value="GLY_RADICAL_2"/>
    <property type="match status" value="1"/>
</dbReference>
<feature type="domain" description="Glycine radical" evidence="4">
    <location>
        <begin position="708"/>
        <end position="829"/>
    </location>
</feature>
<keyword evidence="2" id="KW-0456">Lyase</keyword>